<keyword evidence="4" id="KW-1185">Reference proteome</keyword>
<proteinExistence type="predicted"/>
<evidence type="ECO:0000313" key="3">
    <source>
        <dbReference type="EMBL" id="NXP95114.1"/>
    </source>
</evidence>
<protein>
    <submittedName>
        <fullName evidence="3">HOIL1 protein</fullName>
    </submittedName>
</protein>
<dbReference type="InterPro" id="IPR011993">
    <property type="entry name" value="PH-like_dom_sf"/>
</dbReference>
<dbReference type="Proteomes" id="UP000625584">
    <property type="component" value="Unassembled WGS sequence"/>
</dbReference>
<name>A0A852DPM3_PASAF</name>
<dbReference type="AlphaFoldDB" id="A0A852DPM3"/>
<feature type="domain" description="Sharpin PH" evidence="2">
    <location>
        <begin position="44"/>
        <end position="76"/>
    </location>
</feature>
<evidence type="ECO:0000313" key="4">
    <source>
        <dbReference type="Proteomes" id="UP000625584"/>
    </source>
</evidence>
<comment type="caution">
    <text evidence="3">The sequence shown here is derived from an EMBL/GenBank/DDBJ whole genome shotgun (WGS) entry which is preliminary data.</text>
</comment>
<accession>A0A852DPM3</accession>
<evidence type="ECO:0000256" key="1">
    <source>
        <dbReference type="SAM" id="MobiDB-lite"/>
    </source>
</evidence>
<feature type="region of interest" description="Disordered" evidence="1">
    <location>
        <begin position="23"/>
        <end position="43"/>
    </location>
</feature>
<dbReference type="Pfam" id="PF16764">
    <property type="entry name" value="Sharpin_PH"/>
    <property type="match status" value="1"/>
</dbReference>
<evidence type="ECO:0000259" key="2">
    <source>
        <dbReference type="Pfam" id="PF16764"/>
    </source>
</evidence>
<dbReference type="InterPro" id="IPR031912">
    <property type="entry name" value="Sharpin_PH"/>
</dbReference>
<reference evidence="3" key="1">
    <citation type="submission" date="2019-09" db="EMBL/GenBank/DDBJ databases">
        <title>Bird 10,000 Genomes (B10K) Project - Family phase.</title>
        <authorList>
            <person name="Zhang G."/>
        </authorList>
    </citation>
    <scope>NUCLEOTIDE SEQUENCE</scope>
    <source>
        <strain evidence="3">OUT-0017</strain>
        <tissue evidence="3">Muscle</tissue>
    </source>
</reference>
<dbReference type="Gene3D" id="2.30.29.30">
    <property type="entry name" value="Pleckstrin-homology domain (PH domain)/Phosphotyrosine-binding domain (PTB)"/>
    <property type="match status" value="1"/>
</dbReference>
<dbReference type="EMBL" id="WBNP01034429">
    <property type="protein sequence ID" value="NXP95114.1"/>
    <property type="molecule type" value="Genomic_DNA"/>
</dbReference>
<sequence length="87" mass="8971">PLAECDLRDVSYRVCGPASHELQLPPLGTAAGTAGTPAGTSGTAAREAVALRFPEEREAQQWWTVLSSSLREAHRGGTLGTLGALGA</sequence>
<feature type="compositionally biased region" description="Low complexity" evidence="1">
    <location>
        <begin position="28"/>
        <end position="43"/>
    </location>
</feature>
<gene>
    <name evidence="3" type="primary">Rbck1</name>
    <name evidence="3" type="ORF">PASAMO_R15194</name>
</gene>
<feature type="non-terminal residue" evidence="3">
    <location>
        <position position="87"/>
    </location>
</feature>
<organism evidence="3 4">
    <name type="scientific">Passerina amoena</name>
    <name type="common">Lazuli bunting</name>
    <dbReference type="NCBI Taxonomy" id="142471"/>
    <lineage>
        <taxon>Eukaryota</taxon>
        <taxon>Metazoa</taxon>
        <taxon>Chordata</taxon>
        <taxon>Craniata</taxon>
        <taxon>Vertebrata</taxon>
        <taxon>Euteleostomi</taxon>
        <taxon>Archelosauria</taxon>
        <taxon>Archosauria</taxon>
        <taxon>Dinosauria</taxon>
        <taxon>Saurischia</taxon>
        <taxon>Theropoda</taxon>
        <taxon>Coelurosauria</taxon>
        <taxon>Aves</taxon>
        <taxon>Neognathae</taxon>
        <taxon>Neoaves</taxon>
        <taxon>Telluraves</taxon>
        <taxon>Australaves</taxon>
        <taxon>Passeriformes</taxon>
        <taxon>Cardinalidae</taxon>
        <taxon>Passerina</taxon>
    </lineage>
</organism>
<feature type="non-terminal residue" evidence="3">
    <location>
        <position position="1"/>
    </location>
</feature>